<name>A0A5C5V4T7_9BACT</name>
<proteinExistence type="predicted"/>
<feature type="region of interest" description="Disordered" evidence="1">
    <location>
        <begin position="43"/>
        <end position="83"/>
    </location>
</feature>
<comment type="caution">
    <text evidence="3">The sequence shown here is derived from an EMBL/GenBank/DDBJ whole genome shotgun (WGS) entry which is preliminary data.</text>
</comment>
<evidence type="ECO:0000256" key="2">
    <source>
        <dbReference type="SAM" id="Phobius"/>
    </source>
</evidence>
<keyword evidence="2" id="KW-0812">Transmembrane</keyword>
<dbReference type="RefSeq" id="WP_146566283.1">
    <property type="nucleotide sequence ID" value="NZ_SIHJ01000002.1"/>
</dbReference>
<accession>A0A5C5V4T7</accession>
<feature type="transmembrane region" description="Helical" evidence="2">
    <location>
        <begin position="144"/>
        <end position="163"/>
    </location>
</feature>
<dbReference type="Gene3D" id="2.40.410.10">
    <property type="entry name" value="putative membrane protein from Corynebacterium diphtheriae superfamily"/>
    <property type="match status" value="1"/>
</dbReference>
<dbReference type="InterPro" id="IPR023124">
    <property type="entry name" value="DUF3239_dom_sf"/>
</dbReference>
<protein>
    <recommendedName>
        <fullName evidence="5">DUF3239 domain-containing protein</fullName>
    </recommendedName>
</protein>
<keyword evidence="2" id="KW-0472">Membrane</keyword>
<evidence type="ECO:0000256" key="1">
    <source>
        <dbReference type="SAM" id="MobiDB-lite"/>
    </source>
</evidence>
<reference evidence="3 4" key="1">
    <citation type="submission" date="2019-02" db="EMBL/GenBank/DDBJ databases">
        <title>Deep-cultivation of Planctomycetes and their phenomic and genomic characterization uncovers novel biology.</title>
        <authorList>
            <person name="Wiegand S."/>
            <person name="Jogler M."/>
            <person name="Boedeker C."/>
            <person name="Pinto D."/>
            <person name="Vollmers J."/>
            <person name="Rivas-Marin E."/>
            <person name="Kohn T."/>
            <person name="Peeters S.H."/>
            <person name="Heuer A."/>
            <person name="Rast P."/>
            <person name="Oberbeckmann S."/>
            <person name="Bunk B."/>
            <person name="Jeske O."/>
            <person name="Meyerdierks A."/>
            <person name="Storesund J.E."/>
            <person name="Kallscheuer N."/>
            <person name="Luecker S."/>
            <person name="Lage O.M."/>
            <person name="Pohl T."/>
            <person name="Merkel B.J."/>
            <person name="Hornburger P."/>
            <person name="Mueller R.-W."/>
            <person name="Bruemmer F."/>
            <person name="Labrenz M."/>
            <person name="Spormann A.M."/>
            <person name="Op Den Camp H."/>
            <person name="Overmann J."/>
            <person name="Amann R."/>
            <person name="Jetten M.S.M."/>
            <person name="Mascher T."/>
            <person name="Medema M.H."/>
            <person name="Devos D.P."/>
            <person name="Kaster A.-K."/>
            <person name="Ovreas L."/>
            <person name="Rohde M."/>
            <person name="Galperin M.Y."/>
            <person name="Jogler C."/>
        </authorList>
    </citation>
    <scope>NUCLEOTIDE SEQUENCE [LARGE SCALE GENOMIC DNA]</scope>
    <source>
        <strain evidence="3 4">KOR34</strain>
    </source>
</reference>
<evidence type="ECO:0000313" key="4">
    <source>
        <dbReference type="Proteomes" id="UP000316714"/>
    </source>
</evidence>
<gene>
    <name evidence="3" type="ORF">KOR34_33880</name>
</gene>
<keyword evidence="2" id="KW-1133">Transmembrane helix</keyword>
<evidence type="ECO:0008006" key="5">
    <source>
        <dbReference type="Google" id="ProtNLM"/>
    </source>
</evidence>
<dbReference type="OrthoDB" id="264327at2"/>
<organism evidence="3 4">
    <name type="scientific">Posidoniimonas corsicana</name>
    <dbReference type="NCBI Taxonomy" id="1938618"/>
    <lineage>
        <taxon>Bacteria</taxon>
        <taxon>Pseudomonadati</taxon>
        <taxon>Planctomycetota</taxon>
        <taxon>Planctomycetia</taxon>
        <taxon>Pirellulales</taxon>
        <taxon>Lacipirellulaceae</taxon>
        <taxon>Posidoniimonas</taxon>
    </lineage>
</organism>
<dbReference type="EMBL" id="SIHJ01000002">
    <property type="protein sequence ID" value="TWT33556.1"/>
    <property type="molecule type" value="Genomic_DNA"/>
</dbReference>
<dbReference type="InterPro" id="IPR021632">
    <property type="entry name" value="DUF3239"/>
</dbReference>
<evidence type="ECO:0000313" key="3">
    <source>
        <dbReference type="EMBL" id="TWT33556.1"/>
    </source>
</evidence>
<dbReference type="Pfam" id="PF11580">
    <property type="entry name" value="DUF3239"/>
    <property type="match status" value="1"/>
</dbReference>
<keyword evidence="4" id="KW-1185">Reference proteome</keyword>
<feature type="transmembrane region" description="Helical" evidence="2">
    <location>
        <begin position="106"/>
        <end position="124"/>
    </location>
</feature>
<dbReference type="AlphaFoldDB" id="A0A5C5V4T7"/>
<dbReference type="Proteomes" id="UP000316714">
    <property type="component" value="Unassembled WGS sequence"/>
</dbReference>
<feature type="compositionally biased region" description="Pro residues" evidence="1">
    <location>
        <begin position="49"/>
        <end position="64"/>
    </location>
</feature>
<sequence length="307" mass="33184">MPQDRDPRRIRVTCPHCGASASAPAEFVGRRVKCAAEGCRQSFELRAPADPPPERPQPSRPPRGPGGEPAPTLPQPPERTFFQDTVASNPGEVRFNPIQWQRHHPLPFVAAVAAAVVAVLLWVGLTMAGHSGGIPTKDGGETPIWLFAPACLATLAFFTWTHARRFKSGDANPGVVVALNPTLLAVATDLTQGAGEFPAVRILRINLKTSAGEPLRVGSRVPTVALYAQPHDKQAGHWSDFAPVPVEYGTSNPQVVQRVLASFPDEQYDFLEHALSQIEQPFQPGLYALWSTPGKAPGRKINKPADF</sequence>